<organism evidence="2 3">
    <name type="scientific">Plakobranchus ocellatus</name>
    <dbReference type="NCBI Taxonomy" id="259542"/>
    <lineage>
        <taxon>Eukaryota</taxon>
        <taxon>Metazoa</taxon>
        <taxon>Spiralia</taxon>
        <taxon>Lophotrochozoa</taxon>
        <taxon>Mollusca</taxon>
        <taxon>Gastropoda</taxon>
        <taxon>Heterobranchia</taxon>
        <taxon>Euthyneura</taxon>
        <taxon>Panpulmonata</taxon>
        <taxon>Sacoglossa</taxon>
        <taxon>Placobranchoidea</taxon>
        <taxon>Plakobranchidae</taxon>
        <taxon>Plakobranchus</taxon>
    </lineage>
</organism>
<dbReference type="PROSITE" id="PS00022">
    <property type="entry name" value="EGF_1"/>
    <property type="match status" value="1"/>
</dbReference>
<comment type="caution">
    <text evidence="2">The sequence shown here is derived from an EMBL/GenBank/DDBJ whole genome shotgun (WGS) entry which is preliminary data.</text>
</comment>
<name>A0AAV3XW10_9GAST</name>
<dbReference type="InterPro" id="IPR000742">
    <property type="entry name" value="EGF"/>
</dbReference>
<evidence type="ECO:0000313" key="2">
    <source>
        <dbReference type="EMBL" id="GFN74604.1"/>
    </source>
</evidence>
<sequence length="157" mass="17497">MTILLALVPERAAEQTTTGIKVRSFSFRLTQYYGFQEALNSGCLSIASSGTRSLIDCAMQCLSSCPGFIFSETGNCYLLKTCYDLHMNINCCPALNLCETPDVLFQLINEVIDLYYNVNFCLNDGTWNLRLKSCTCPFGKTGVQCENDFNTFNLSNP</sequence>
<feature type="domain" description="EGF-like" evidence="1">
    <location>
        <begin position="134"/>
        <end position="145"/>
    </location>
</feature>
<proteinExistence type="predicted"/>
<keyword evidence="3" id="KW-1185">Reference proteome</keyword>
<dbReference type="Proteomes" id="UP000735302">
    <property type="component" value="Unassembled WGS sequence"/>
</dbReference>
<dbReference type="AlphaFoldDB" id="A0AAV3XW10"/>
<dbReference type="EMBL" id="BLXT01000140">
    <property type="protein sequence ID" value="GFN74604.1"/>
    <property type="molecule type" value="Genomic_DNA"/>
</dbReference>
<gene>
    <name evidence="2" type="ORF">PoB_000111000</name>
</gene>
<evidence type="ECO:0000259" key="1">
    <source>
        <dbReference type="PROSITE" id="PS00022"/>
    </source>
</evidence>
<accession>A0AAV3XW10</accession>
<evidence type="ECO:0000313" key="3">
    <source>
        <dbReference type="Proteomes" id="UP000735302"/>
    </source>
</evidence>
<reference evidence="2 3" key="1">
    <citation type="journal article" date="2021" name="Elife">
        <title>Chloroplast acquisition without the gene transfer in kleptoplastic sea slugs, Plakobranchus ocellatus.</title>
        <authorList>
            <person name="Maeda T."/>
            <person name="Takahashi S."/>
            <person name="Yoshida T."/>
            <person name="Shimamura S."/>
            <person name="Takaki Y."/>
            <person name="Nagai Y."/>
            <person name="Toyoda A."/>
            <person name="Suzuki Y."/>
            <person name="Arimoto A."/>
            <person name="Ishii H."/>
            <person name="Satoh N."/>
            <person name="Nishiyama T."/>
            <person name="Hasebe M."/>
            <person name="Maruyama T."/>
            <person name="Minagawa J."/>
            <person name="Obokata J."/>
            <person name="Shigenobu S."/>
        </authorList>
    </citation>
    <scope>NUCLEOTIDE SEQUENCE [LARGE SCALE GENOMIC DNA]</scope>
</reference>
<protein>
    <recommendedName>
        <fullName evidence="1">EGF-like domain-containing protein</fullName>
    </recommendedName>
</protein>